<sequence>MKLMDEIEADQSGTIIEILVEDGKAVSADTDKNKENNPSSNKDVCKLSLLFYTYAKNQEKHANTEINKDACKEGTKQLLQQLQHLQTLIYNMIVTLF</sequence>
<dbReference type="AlphaFoldDB" id="A0A9D3UYV4"/>
<dbReference type="Gene3D" id="2.40.50.100">
    <property type="match status" value="1"/>
</dbReference>
<keyword evidence="3" id="KW-1185">Reference proteome</keyword>
<evidence type="ECO:0000259" key="1">
    <source>
        <dbReference type="Pfam" id="PF00364"/>
    </source>
</evidence>
<dbReference type="InterPro" id="IPR000089">
    <property type="entry name" value="Biotin_lipoyl"/>
</dbReference>
<comment type="caution">
    <text evidence="2">The sequence shown here is derived from an EMBL/GenBank/DDBJ whole genome shotgun (WGS) entry which is preliminary data.</text>
</comment>
<dbReference type="InterPro" id="IPR011053">
    <property type="entry name" value="Single_hybrid_motif"/>
</dbReference>
<feature type="domain" description="Lipoyl-binding" evidence="1">
    <location>
        <begin position="1"/>
        <end position="30"/>
    </location>
</feature>
<dbReference type="SUPFAM" id="SSF51230">
    <property type="entry name" value="Single hybrid motif"/>
    <property type="match status" value="1"/>
</dbReference>
<proteinExistence type="predicted"/>
<name>A0A9D3UYV4_9ROSI</name>
<accession>A0A9D3UYV4</accession>
<evidence type="ECO:0000313" key="2">
    <source>
        <dbReference type="EMBL" id="KAH1065027.1"/>
    </source>
</evidence>
<dbReference type="OrthoDB" id="1750449at2759"/>
<evidence type="ECO:0000313" key="3">
    <source>
        <dbReference type="Proteomes" id="UP000828251"/>
    </source>
</evidence>
<dbReference type="EMBL" id="JAIQCV010000009">
    <property type="protein sequence ID" value="KAH1065027.1"/>
    <property type="molecule type" value="Genomic_DNA"/>
</dbReference>
<gene>
    <name evidence="2" type="ORF">J1N35_030014</name>
</gene>
<dbReference type="Pfam" id="PF00364">
    <property type="entry name" value="Biotin_lipoyl"/>
    <property type="match status" value="1"/>
</dbReference>
<organism evidence="2 3">
    <name type="scientific">Gossypium stocksii</name>
    <dbReference type="NCBI Taxonomy" id="47602"/>
    <lineage>
        <taxon>Eukaryota</taxon>
        <taxon>Viridiplantae</taxon>
        <taxon>Streptophyta</taxon>
        <taxon>Embryophyta</taxon>
        <taxon>Tracheophyta</taxon>
        <taxon>Spermatophyta</taxon>
        <taxon>Magnoliopsida</taxon>
        <taxon>eudicotyledons</taxon>
        <taxon>Gunneridae</taxon>
        <taxon>Pentapetalae</taxon>
        <taxon>rosids</taxon>
        <taxon>malvids</taxon>
        <taxon>Malvales</taxon>
        <taxon>Malvaceae</taxon>
        <taxon>Malvoideae</taxon>
        <taxon>Gossypium</taxon>
    </lineage>
</organism>
<reference evidence="2 3" key="1">
    <citation type="journal article" date="2021" name="Plant Biotechnol. J.">
        <title>Multi-omics assisted identification of the key and species-specific regulatory components of drought-tolerant mechanisms in Gossypium stocksii.</title>
        <authorList>
            <person name="Yu D."/>
            <person name="Ke L."/>
            <person name="Zhang D."/>
            <person name="Wu Y."/>
            <person name="Sun Y."/>
            <person name="Mei J."/>
            <person name="Sun J."/>
            <person name="Sun Y."/>
        </authorList>
    </citation>
    <scope>NUCLEOTIDE SEQUENCE [LARGE SCALE GENOMIC DNA]</scope>
    <source>
        <strain evidence="3">cv. E1</strain>
        <tissue evidence="2">Leaf</tissue>
    </source>
</reference>
<dbReference type="Proteomes" id="UP000828251">
    <property type="component" value="Unassembled WGS sequence"/>
</dbReference>
<protein>
    <recommendedName>
        <fullName evidence="1">Lipoyl-binding domain-containing protein</fullName>
    </recommendedName>
</protein>